<evidence type="ECO:0000313" key="3">
    <source>
        <dbReference type="Proteomes" id="UP000005435"/>
    </source>
</evidence>
<dbReference type="EMBL" id="CP003065">
    <property type="protein sequence ID" value="AEV69149.1"/>
    <property type="molecule type" value="Genomic_DNA"/>
</dbReference>
<dbReference type="STRING" id="720554.Clocl_2580"/>
<sequence length="256" mass="29428" precursor="true">MRLYVIKLNTIHKCVLIGVLALVLCIGIFASRETVAEVFEQKRDLPIYSVECDQKKVSITFDCAWGADDIPDIVNTLKEHNIRATFFFVGHWAEKNPDMVKLIADNGHDIANHSYSHLRMGAIDNNRIRTEILKCDEVLKRITGKKPELFRAPYGDYNNDVVRIARELNEYTIQWNVDSLDWKPGITPEQIKNRVLNNVDNGSIILFHNDTPHTAKILPSIIKGLQDKGFEIVPVSKLIMRENYEINFEGRQIKKK</sequence>
<accession>G8M0R8</accession>
<keyword evidence="2" id="KW-0326">Glycosidase</keyword>
<dbReference type="SUPFAM" id="SSF88713">
    <property type="entry name" value="Glycoside hydrolase/deacetylase"/>
    <property type="match status" value="1"/>
</dbReference>
<dbReference type="AlphaFoldDB" id="G8M0R8"/>
<dbReference type="PANTHER" id="PTHR10587:SF128">
    <property type="entry name" value="POLYSACCHARIDE DEACETYLASE PDAB-RELATED"/>
    <property type="match status" value="1"/>
</dbReference>
<dbReference type="KEGG" id="ccl:Clocl_2580"/>
<dbReference type="Pfam" id="PF01522">
    <property type="entry name" value="Polysacc_deac_1"/>
    <property type="match status" value="1"/>
</dbReference>
<name>G8M0R8_ACECE</name>
<dbReference type="GO" id="GO:0016798">
    <property type="term" value="F:hydrolase activity, acting on glycosyl bonds"/>
    <property type="evidence" value="ECO:0007669"/>
    <property type="project" value="UniProtKB-KW"/>
</dbReference>
<dbReference type="PANTHER" id="PTHR10587">
    <property type="entry name" value="GLYCOSYL TRANSFERASE-RELATED"/>
    <property type="match status" value="1"/>
</dbReference>
<reference evidence="2 3" key="2">
    <citation type="journal article" date="2012" name="Stand. Genomic Sci.">
        <title>Complete Genome Sequence of Clostridium clariflavum DSM 19732.</title>
        <authorList>
            <person name="Izquierdo J.A."/>
            <person name="Goodwin L."/>
            <person name="Davenport K.W."/>
            <person name="Teshima H."/>
            <person name="Bruce D."/>
            <person name="Detter C."/>
            <person name="Tapia R."/>
            <person name="Han S."/>
            <person name="Land M."/>
            <person name="Hauser L."/>
            <person name="Jeffries C.D."/>
            <person name="Han J."/>
            <person name="Pitluck S."/>
            <person name="Nolan M."/>
            <person name="Chen A."/>
            <person name="Huntemann M."/>
            <person name="Mavromatis K."/>
            <person name="Mikhailova N."/>
            <person name="Liolios K."/>
            <person name="Woyke T."/>
            <person name="Lynd L.R."/>
        </authorList>
    </citation>
    <scope>NUCLEOTIDE SEQUENCE [LARGE SCALE GENOMIC DNA]</scope>
    <source>
        <strain evidence="3">DSM 19732 / NBRC 101661 / EBR45</strain>
    </source>
</reference>
<dbReference type="InterPro" id="IPR011330">
    <property type="entry name" value="Glyco_hydro/deAcase_b/a-brl"/>
</dbReference>
<dbReference type="GO" id="GO:0016020">
    <property type="term" value="C:membrane"/>
    <property type="evidence" value="ECO:0007669"/>
    <property type="project" value="TreeGrafter"/>
</dbReference>
<keyword evidence="2" id="KW-0119">Carbohydrate metabolism</keyword>
<dbReference type="RefSeq" id="WP_014255714.1">
    <property type="nucleotide sequence ID" value="NC_016627.1"/>
</dbReference>
<dbReference type="GO" id="GO:0045493">
    <property type="term" value="P:xylan catabolic process"/>
    <property type="evidence" value="ECO:0007669"/>
    <property type="project" value="UniProtKB-KW"/>
</dbReference>
<dbReference type="eggNOG" id="COG0726">
    <property type="taxonomic scope" value="Bacteria"/>
</dbReference>
<gene>
    <name evidence="2" type="ordered locus">Clocl_2580</name>
</gene>
<reference evidence="3" key="1">
    <citation type="submission" date="2011-12" db="EMBL/GenBank/DDBJ databases">
        <title>Complete sequence of Clostridium clariflavum DSM 19732.</title>
        <authorList>
            <consortium name="US DOE Joint Genome Institute"/>
            <person name="Lucas S."/>
            <person name="Han J."/>
            <person name="Lapidus A."/>
            <person name="Cheng J.-F."/>
            <person name="Goodwin L."/>
            <person name="Pitluck S."/>
            <person name="Peters L."/>
            <person name="Teshima H."/>
            <person name="Detter J.C."/>
            <person name="Han C."/>
            <person name="Tapia R."/>
            <person name="Land M."/>
            <person name="Hauser L."/>
            <person name="Kyrpides N."/>
            <person name="Ivanova N."/>
            <person name="Pagani I."/>
            <person name="Kitzmiller T."/>
            <person name="Lynd L."/>
            <person name="Izquierdo J."/>
            <person name="Woyke T."/>
        </authorList>
    </citation>
    <scope>NUCLEOTIDE SEQUENCE [LARGE SCALE GENOMIC DNA]</scope>
    <source>
        <strain evidence="3">DSM 19732 / NBRC 101661 / EBR45</strain>
    </source>
</reference>
<keyword evidence="3" id="KW-1185">Reference proteome</keyword>
<dbReference type="Proteomes" id="UP000005435">
    <property type="component" value="Chromosome"/>
</dbReference>
<keyword evidence="2" id="KW-0624">Polysaccharide degradation</keyword>
<keyword evidence="2" id="KW-0378">Hydrolase</keyword>
<dbReference type="PROSITE" id="PS51677">
    <property type="entry name" value="NODB"/>
    <property type="match status" value="1"/>
</dbReference>
<dbReference type="GO" id="GO:0016810">
    <property type="term" value="F:hydrolase activity, acting on carbon-nitrogen (but not peptide) bonds"/>
    <property type="evidence" value="ECO:0007669"/>
    <property type="project" value="InterPro"/>
</dbReference>
<proteinExistence type="predicted"/>
<dbReference type="OrthoDB" id="9806342at2"/>
<evidence type="ECO:0000259" key="1">
    <source>
        <dbReference type="PROSITE" id="PS51677"/>
    </source>
</evidence>
<dbReference type="HOGENOM" id="CLU_021264_0_2_9"/>
<protein>
    <submittedName>
        <fullName evidence="2">Putative xylanase/chitin deacetylase</fullName>
    </submittedName>
</protein>
<keyword evidence="2" id="KW-0858">Xylan degradation</keyword>
<dbReference type="InterPro" id="IPR002509">
    <property type="entry name" value="NODB_dom"/>
</dbReference>
<organism evidence="2 3">
    <name type="scientific">Acetivibrio clariflavus (strain DSM 19732 / NBRC 101661 / EBR45)</name>
    <name type="common">Clostridium clariflavum</name>
    <dbReference type="NCBI Taxonomy" id="720554"/>
    <lineage>
        <taxon>Bacteria</taxon>
        <taxon>Bacillati</taxon>
        <taxon>Bacillota</taxon>
        <taxon>Clostridia</taxon>
        <taxon>Eubacteriales</taxon>
        <taxon>Oscillospiraceae</taxon>
        <taxon>Acetivibrio</taxon>
    </lineage>
</organism>
<dbReference type="Gene3D" id="3.20.20.370">
    <property type="entry name" value="Glycoside hydrolase/deacetylase"/>
    <property type="match status" value="1"/>
</dbReference>
<dbReference type="InterPro" id="IPR050248">
    <property type="entry name" value="Polysacc_deacetylase_ArnD"/>
</dbReference>
<evidence type="ECO:0000313" key="2">
    <source>
        <dbReference type="EMBL" id="AEV69149.1"/>
    </source>
</evidence>
<feature type="domain" description="NodB homology" evidence="1">
    <location>
        <begin position="55"/>
        <end position="233"/>
    </location>
</feature>